<gene>
    <name evidence="10" type="ORF">QBZ16_005120</name>
</gene>
<protein>
    <recommendedName>
        <fullName evidence="7">1-acyl-sn-glycerol-3-phosphate acyltransferase</fullName>
        <ecNumber evidence="7">2.3.1.51</ecNumber>
    </recommendedName>
</protein>
<keyword evidence="6 7" id="KW-0012">Acyltransferase</keyword>
<feature type="compositionally biased region" description="Low complexity" evidence="8">
    <location>
        <begin position="226"/>
        <end position="239"/>
    </location>
</feature>
<keyword evidence="3 7" id="KW-0444">Lipid biosynthesis</keyword>
<evidence type="ECO:0000256" key="6">
    <source>
        <dbReference type="ARBA" id="ARBA00023315"/>
    </source>
</evidence>
<evidence type="ECO:0000256" key="2">
    <source>
        <dbReference type="ARBA" id="ARBA00008655"/>
    </source>
</evidence>
<evidence type="ECO:0000313" key="10">
    <source>
        <dbReference type="EMBL" id="KAK2076892.1"/>
    </source>
</evidence>
<evidence type="ECO:0000259" key="9">
    <source>
        <dbReference type="SMART" id="SM00563"/>
    </source>
</evidence>
<dbReference type="PANTHER" id="PTHR10434">
    <property type="entry name" value="1-ACYL-SN-GLYCEROL-3-PHOSPHATE ACYLTRANSFERASE"/>
    <property type="match status" value="1"/>
</dbReference>
<comment type="catalytic activity">
    <reaction evidence="7">
        <text>a 1-acyl-sn-glycero-3-phosphate + an acyl-CoA = a 1,2-diacyl-sn-glycero-3-phosphate + CoA</text>
        <dbReference type="Rhea" id="RHEA:19709"/>
        <dbReference type="ChEBI" id="CHEBI:57287"/>
        <dbReference type="ChEBI" id="CHEBI:57970"/>
        <dbReference type="ChEBI" id="CHEBI:58342"/>
        <dbReference type="ChEBI" id="CHEBI:58608"/>
        <dbReference type="EC" id="2.3.1.51"/>
    </reaction>
</comment>
<dbReference type="EMBL" id="JASFZW010000008">
    <property type="protein sequence ID" value="KAK2076892.1"/>
    <property type="molecule type" value="Genomic_DNA"/>
</dbReference>
<dbReference type="AlphaFoldDB" id="A0AAD9MHI8"/>
<dbReference type="SMART" id="SM00563">
    <property type="entry name" value="PlsC"/>
    <property type="match status" value="1"/>
</dbReference>
<sequence>MLLPFELMFDRYRRHILNKINQFWARVAAWPFYGVIVEGRENLPPPGEAVIYVANHQSYLDITALLHMGADFKYVSKAALFMVPFLGWAMFLTGHVRLVRDDRESQQKCLKQCDTLLRNGTSVAFFPEGTRSQDGKMHAFKKGAFMVAARARVNVVPVTIEGSGDLMPSRNEYLMTCGDIRVRIHPPIASRGRSLESLRLAAQEAVASGLPDRLIGDDIRPRKLEAPNPARAAPVEAPEVPIPEKR</sequence>
<keyword evidence="7" id="KW-0594">Phospholipid biosynthesis</keyword>
<name>A0AAD9MHI8_PROWI</name>
<dbReference type="EC" id="2.3.1.51" evidence="7"/>
<dbReference type="GO" id="GO:0016020">
    <property type="term" value="C:membrane"/>
    <property type="evidence" value="ECO:0007669"/>
    <property type="project" value="InterPro"/>
</dbReference>
<comment type="similarity">
    <text evidence="2 7">Belongs to the 1-acyl-sn-glycerol-3-phosphate acyltransferase family.</text>
</comment>
<feature type="domain" description="Phospholipid/glycerol acyltransferase" evidence="9">
    <location>
        <begin position="50"/>
        <end position="163"/>
    </location>
</feature>
<keyword evidence="7" id="KW-1208">Phospholipid metabolism</keyword>
<reference evidence="10" key="1">
    <citation type="submission" date="2021-01" db="EMBL/GenBank/DDBJ databases">
        <authorList>
            <person name="Eckstrom K.M.E."/>
        </authorList>
    </citation>
    <scope>NUCLEOTIDE SEQUENCE</scope>
    <source>
        <strain evidence="10">UVCC 0001</strain>
    </source>
</reference>
<evidence type="ECO:0000256" key="7">
    <source>
        <dbReference type="RuleBase" id="RU361267"/>
    </source>
</evidence>
<evidence type="ECO:0000256" key="8">
    <source>
        <dbReference type="SAM" id="MobiDB-lite"/>
    </source>
</evidence>
<organism evidence="10 11">
    <name type="scientific">Prototheca wickerhamii</name>
    <dbReference type="NCBI Taxonomy" id="3111"/>
    <lineage>
        <taxon>Eukaryota</taxon>
        <taxon>Viridiplantae</taxon>
        <taxon>Chlorophyta</taxon>
        <taxon>core chlorophytes</taxon>
        <taxon>Trebouxiophyceae</taxon>
        <taxon>Chlorellales</taxon>
        <taxon>Chlorellaceae</taxon>
        <taxon>Prototheca</taxon>
    </lineage>
</organism>
<keyword evidence="11" id="KW-1185">Reference proteome</keyword>
<comment type="pathway">
    <text evidence="1">Lipid metabolism.</text>
</comment>
<dbReference type="InterPro" id="IPR004552">
    <property type="entry name" value="AGP_acyltrans"/>
</dbReference>
<dbReference type="NCBIfam" id="TIGR00530">
    <property type="entry name" value="AGP_acyltrn"/>
    <property type="match status" value="1"/>
</dbReference>
<dbReference type="Pfam" id="PF01553">
    <property type="entry name" value="Acyltransferase"/>
    <property type="match status" value="1"/>
</dbReference>
<comment type="caution">
    <text evidence="10">The sequence shown here is derived from an EMBL/GenBank/DDBJ whole genome shotgun (WGS) entry which is preliminary data.</text>
</comment>
<evidence type="ECO:0000256" key="3">
    <source>
        <dbReference type="ARBA" id="ARBA00022516"/>
    </source>
</evidence>
<keyword evidence="4 7" id="KW-0808">Transferase</keyword>
<feature type="region of interest" description="Disordered" evidence="8">
    <location>
        <begin position="218"/>
        <end position="246"/>
    </location>
</feature>
<dbReference type="SUPFAM" id="SSF69593">
    <property type="entry name" value="Glycerol-3-phosphate (1)-acyltransferase"/>
    <property type="match status" value="1"/>
</dbReference>
<accession>A0AAD9MHI8</accession>
<dbReference type="PANTHER" id="PTHR10434:SF64">
    <property type="entry name" value="1-ACYL-SN-GLYCEROL-3-PHOSPHATE ACYLTRANSFERASE-RELATED"/>
    <property type="match status" value="1"/>
</dbReference>
<dbReference type="CDD" id="cd07989">
    <property type="entry name" value="LPLAT_AGPAT-like"/>
    <property type="match status" value="1"/>
</dbReference>
<proteinExistence type="inferred from homology"/>
<dbReference type="Proteomes" id="UP001255856">
    <property type="component" value="Unassembled WGS sequence"/>
</dbReference>
<comment type="domain">
    <text evidence="7">The HXXXXD motif is essential for acyltransferase activity and may constitute the binding site for the phosphate moiety of the glycerol-3-phosphate.</text>
</comment>
<dbReference type="GO" id="GO:0003841">
    <property type="term" value="F:1-acylglycerol-3-phosphate O-acyltransferase activity"/>
    <property type="evidence" value="ECO:0007669"/>
    <property type="project" value="UniProtKB-UniRule"/>
</dbReference>
<evidence type="ECO:0000313" key="11">
    <source>
        <dbReference type="Proteomes" id="UP001255856"/>
    </source>
</evidence>
<dbReference type="InterPro" id="IPR002123">
    <property type="entry name" value="Plipid/glycerol_acylTrfase"/>
</dbReference>
<evidence type="ECO:0000256" key="5">
    <source>
        <dbReference type="ARBA" id="ARBA00023098"/>
    </source>
</evidence>
<dbReference type="GO" id="GO:0006654">
    <property type="term" value="P:phosphatidic acid biosynthetic process"/>
    <property type="evidence" value="ECO:0007669"/>
    <property type="project" value="TreeGrafter"/>
</dbReference>
<keyword evidence="5 7" id="KW-0443">Lipid metabolism</keyword>
<evidence type="ECO:0000256" key="1">
    <source>
        <dbReference type="ARBA" id="ARBA00005189"/>
    </source>
</evidence>
<evidence type="ECO:0000256" key="4">
    <source>
        <dbReference type="ARBA" id="ARBA00022679"/>
    </source>
</evidence>